<dbReference type="EMBL" id="NCKU01016474">
    <property type="protein sequence ID" value="RWR99195.1"/>
    <property type="molecule type" value="Genomic_DNA"/>
</dbReference>
<accession>A0A3S3PWU9</accession>
<protein>
    <submittedName>
        <fullName evidence="1">Transposase-like protein</fullName>
    </submittedName>
</protein>
<proteinExistence type="predicted"/>
<dbReference type="AlphaFoldDB" id="A0A3S3PWU9"/>
<name>A0A3S3PWU9_9ACAR</name>
<evidence type="ECO:0000313" key="2">
    <source>
        <dbReference type="Proteomes" id="UP000285301"/>
    </source>
</evidence>
<sequence>MGKIAERIKLKKSSVQYIIEKYRKTKTVKTNRRKGRKRLTTPNDDRTIRKLRNIMEYLFHHKLSEDGCLNKDFMEEQLEKTITYRRIWSSGSALYGLTRKKGEALEKECLRPTVKHGGSNVMVWGCFSWFGVGPLVFIDEFMCKDYLNILKQNVKQAARKMQIWDQFIFLQD</sequence>
<gene>
    <name evidence="1" type="ORF">B4U79_00743</name>
</gene>
<dbReference type="GO" id="GO:0003676">
    <property type="term" value="F:nucleic acid binding"/>
    <property type="evidence" value="ECO:0007669"/>
    <property type="project" value="InterPro"/>
</dbReference>
<dbReference type="OrthoDB" id="4843387at2759"/>
<dbReference type="InterPro" id="IPR036388">
    <property type="entry name" value="WH-like_DNA-bd_sf"/>
</dbReference>
<dbReference type="InterPro" id="IPR036397">
    <property type="entry name" value="RNaseH_sf"/>
</dbReference>
<keyword evidence="2" id="KW-1185">Reference proteome</keyword>
<evidence type="ECO:0000313" key="1">
    <source>
        <dbReference type="EMBL" id="RWR99195.1"/>
    </source>
</evidence>
<feature type="non-terminal residue" evidence="1">
    <location>
        <position position="172"/>
    </location>
</feature>
<dbReference type="Gene3D" id="3.30.420.10">
    <property type="entry name" value="Ribonuclease H-like superfamily/Ribonuclease H"/>
    <property type="match status" value="1"/>
</dbReference>
<dbReference type="STRING" id="1965070.A0A3S3PWU9"/>
<organism evidence="1 2">
    <name type="scientific">Dinothrombium tinctorium</name>
    <dbReference type="NCBI Taxonomy" id="1965070"/>
    <lineage>
        <taxon>Eukaryota</taxon>
        <taxon>Metazoa</taxon>
        <taxon>Ecdysozoa</taxon>
        <taxon>Arthropoda</taxon>
        <taxon>Chelicerata</taxon>
        <taxon>Arachnida</taxon>
        <taxon>Acari</taxon>
        <taxon>Acariformes</taxon>
        <taxon>Trombidiformes</taxon>
        <taxon>Prostigmata</taxon>
        <taxon>Anystina</taxon>
        <taxon>Parasitengona</taxon>
        <taxon>Trombidioidea</taxon>
        <taxon>Trombidiidae</taxon>
        <taxon>Dinothrombium</taxon>
    </lineage>
</organism>
<dbReference type="Gene3D" id="1.10.10.10">
    <property type="entry name" value="Winged helix-like DNA-binding domain superfamily/Winged helix DNA-binding domain"/>
    <property type="match status" value="1"/>
</dbReference>
<comment type="caution">
    <text evidence="1">The sequence shown here is derived from an EMBL/GenBank/DDBJ whole genome shotgun (WGS) entry which is preliminary data.</text>
</comment>
<dbReference type="Proteomes" id="UP000285301">
    <property type="component" value="Unassembled WGS sequence"/>
</dbReference>
<reference evidence="1 2" key="1">
    <citation type="journal article" date="2018" name="Gigascience">
        <title>Genomes of trombidid mites reveal novel predicted allergens and laterally-transferred genes associated with secondary metabolism.</title>
        <authorList>
            <person name="Dong X."/>
            <person name="Chaisiri K."/>
            <person name="Xia D."/>
            <person name="Armstrong S.D."/>
            <person name="Fang Y."/>
            <person name="Donnelly M.J."/>
            <person name="Kadowaki T."/>
            <person name="McGarry J.W."/>
            <person name="Darby A.C."/>
            <person name="Makepeace B.L."/>
        </authorList>
    </citation>
    <scope>NUCLEOTIDE SEQUENCE [LARGE SCALE GENOMIC DNA]</scope>
    <source>
        <strain evidence="1">UoL-WK</strain>
    </source>
</reference>